<feature type="transmembrane region" description="Helical" evidence="1">
    <location>
        <begin position="50"/>
        <end position="69"/>
    </location>
</feature>
<proteinExistence type="predicted"/>
<dbReference type="Gene3D" id="1.20.120.1220">
    <property type="match status" value="1"/>
</dbReference>
<accession>A0A4R2LM33</accession>
<dbReference type="RefSeq" id="WP_132091223.1">
    <property type="nucleotide sequence ID" value="NZ_JANKAQ010000008.1"/>
</dbReference>
<reference evidence="2 3" key="1">
    <citation type="submission" date="2019-03" db="EMBL/GenBank/DDBJ databases">
        <title>Genomic Encyclopedia of Type Strains, Phase IV (KMG-IV): sequencing the most valuable type-strain genomes for metagenomic binning, comparative biology and taxonomic classification.</title>
        <authorList>
            <person name="Goeker M."/>
        </authorList>
    </citation>
    <scope>NUCLEOTIDE SEQUENCE [LARGE SCALE GENOMIC DNA]</scope>
    <source>
        <strain evidence="2 3">DSM 28559</strain>
    </source>
</reference>
<name>A0A4R2LM33_9FIRM</name>
<organism evidence="2 3">
    <name type="scientific">Frisingicoccus caecimuris</name>
    <dbReference type="NCBI Taxonomy" id="1796636"/>
    <lineage>
        <taxon>Bacteria</taxon>
        <taxon>Bacillati</taxon>
        <taxon>Bacillota</taxon>
        <taxon>Clostridia</taxon>
        <taxon>Lachnospirales</taxon>
        <taxon>Lachnospiraceae</taxon>
        <taxon>Frisingicoccus</taxon>
    </lineage>
</organism>
<feature type="transmembrane region" description="Helical" evidence="1">
    <location>
        <begin position="89"/>
        <end position="114"/>
    </location>
</feature>
<dbReference type="EMBL" id="SLXA01000006">
    <property type="protein sequence ID" value="TCO84614.1"/>
    <property type="molecule type" value="Genomic_DNA"/>
</dbReference>
<keyword evidence="1" id="KW-0472">Membrane</keyword>
<evidence type="ECO:0000313" key="2">
    <source>
        <dbReference type="EMBL" id="TCO84614.1"/>
    </source>
</evidence>
<keyword evidence="3" id="KW-1185">Reference proteome</keyword>
<evidence type="ECO:0000313" key="3">
    <source>
        <dbReference type="Proteomes" id="UP000295711"/>
    </source>
</evidence>
<evidence type="ECO:0008006" key="4">
    <source>
        <dbReference type="Google" id="ProtNLM"/>
    </source>
</evidence>
<dbReference type="AlphaFoldDB" id="A0A4R2LM33"/>
<comment type="caution">
    <text evidence="2">The sequence shown here is derived from an EMBL/GenBank/DDBJ whole genome shotgun (WGS) entry which is preliminary data.</text>
</comment>
<gene>
    <name evidence="2" type="ORF">EV212_10641</name>
</gene>
<keyword evidence="1" id="KW-0812">Transmembrane</keyword>
<sequence>MDAKHICSMLLVSYPIYRDIKTQQIQLFPGVCLILVGMIARVVSGDMLDAAWLIGGLPGVVCFLAGKLFGDCIGAGDSFLIGGIGLLEGINFCGRMLAVTATLIFIFSVGMMIFGKLHKKSKVACVPFLAIGYVGAWLL</sequence>
<keyword evidence="1" id="KW-1133">Transmembrane helix</keyword>
<evidence type="ECO:0000256" key="1">
    <source>
        <dbReference type="SAM" id="Phobius"/>
    </source>
</evidence>
<feature type="transmembrane region" description="Helical" evidence="1">
    <location>
        <begin position="25"/>
        <end position="43"/>
    </location>
</feature>
<dbReference type="Proteomes" id="UP000295711">
    <property type="component" value="Unassembled WGS sequence"/>
</dbReference>
<protein>
    <recommendedName>
        <fullName evidence="4">Leader peptidase (Prepilin peptidase)/N-methyltransferase</fullName>
    </recommendedName>
</protein>